<dbReference type="EMBL" id="JAWZYT010004049">
    <property type="protein sequence ID" value="KAK4295582.1"/>
    <property type="molecule type" value="Genomic_DNA"/>
</dbReference>
<evidence type="ECO:0000313" key="2">
    <source>
        <dbReference type="EMBL" id="KAK4295582.1"/>
    </source>
</evidence>
<feature type="compositionally biased region" description="Basic and acidic residues" evidence="1">
    <location>
        <begin position="307"/>
        <end position="351"/>
    </location>
</feature>
<keyword evidence="3" id="KW-1185">Reference proteome</keyword>
<feature type="region of interest" description="Disordered" evidence="1">
    <location>
        <begin position="287"/>
        <end position="368"/>
    </location>
</feature>
<gene>
    <name evidence="2" type="ORF">Pmani_031868</name>
</gene>
<name>A0AAE1NUT7_9EUCA</name>
<accession>A0AAE1NUT7</accession>
<evidence type="ECO:0000256" key="1">
    <source>
        <dbReference type="SAM" id="MobiDB-lite"/>
    </source>
</evidence>
<protein>
    <submittedName>
        <fullName evidence="2">Uncharacterized protein</fullName>
    </submittedName>
</protein>
<dbReference type="Proteomes" id="UP001292094">
    <property type="component" value="Unassembled WGS sequence"/>
</dbReference>
<sequence length="611" mass="67583">MQPNNLAVFSPLHTGRSFICYRDVNKAIEKHRELYGLRLVLKKAVKLENYCLTLDQMRDLNFRLKYGQLDYQCSVDNGRPGRPGNDERCPRLVRLRLSPDARTLVVYDTHVHDSPLRPPAESVQGLSPQGLSAQGLSAQGLPSSHQLSPQGVSPPCQVPVSVLNPPGLVPISQFHHTTPNSPCITLPDASVSVPLSTPTTLPGHEKITVKLKKSQFSPNEMVVVGSARDAQEQLELRNSPEKTPTSSYITSPVTIEKIAPKSLPKQQQLAHKFNENFVAPKVVRKPTTVRSTEKVTITPVKASTKPPGEKAIARPPDKVTIKPIEKSVPRPTERPPTKADKGVARQSEKSTGKGPTRPTARSNERAAARNGAALTSAYINGSSAHNNSVRSVNGNSRKVTKKKKSKQTDHTFDLSTLAPLDTELGFSEKQQLAHGVLLRLLRVTSQLPMIEFSHALDTLETLTDAYKLEQRVNLTIRHDNEEKCDSLYGSEPYDFIELETKGEEYYDFDASADDHRVSFTQVDGPVDGLTDTQEEDTYIPGGAKNISSPEKSNNPHSKHNGTRQRLSQPHKRAFPDEPWSEEGNRENEVGKECHILNSHLLQGCKVARSSW</sequence>
<proteinExistence type="predicted"/>
<feature type="region of interest" description="Disordered" evidence="1">
    <location>
        <begin position="521"/>
        <end position="588"/>
    </location>
</feature>
<evidence type="ECO:0000313" key="3">
    <source>
        <dbReference type="Proteomes" id="UP001292094"/>
    </source>
</evidence>
<reference evidence="2" key="1">
    <citation type="submission" date="2023-11" db="EMBL/GenBank/DDBJ databases">
        <title>Genome assemblies of two species of porcelain crab, Petrolisthes cinctipes and Petrolisthes manimaculis (Anomura: Porcellanidae).</title>
        <authorList>
            <person name="Angst P."/>
        </authorList>
    </citation>
    <scope>NUCLEOTIDE SEQUENCE</scope>
    <source>
        <strain evidence="2">PB745_02</strain>
        <tissue evidence="2">Gill</tissue>
    </source>
</reference>
<feature type="compositionally biased region" description="Low complexity" evidence="1">
    <location>
        <begin position="386"/>
        <end position="397"/>
    </location>
</feature>
<feature type="compositionally biased region" description="Basic residues" evidence="1">
    <location>
        <begin position="556"/>
        <end position="572"/>
    </location>
</feature>
<dbReference type="AlphaFoldDB" id="A0AAE1NUT7"/>
<feature type="compositionally biased region" description="Polar residues" evidence="1">
    <location>
        <begin position="124"/>
        <end position="151"/>
    </location>
</feature>
<feature type="region of interest" description="Disordered" evidence="1">
    <location>
        <begin position="380"/>
        <end position="410"/>
    </location>
</feature>
<feature type="compositionally biased region" description="Polar residues" evidence="1">
    <location>
        <begin position="545"/>
        <end position="555"/>
    </location>
</feature>
<feature type="region of interest" description="Disordered" evidence="1">
    <location>
        <begin position="114"/>
        <end position="153"/>
    </location>
</feature>
<comment type="caution">
    <text evidence="2">The sequence shown here is derived from an EMBL/GenBank/DDBJ whole genome shotgun (WGS) entry which is preliminary data.</text>
</comment>
<organism evidence="2 3">
    <name type="scientific">Petrolisthes manimaculis</name>
    <dbReference type="NCBI Taxonomy" id="1843537"/>
    <lineage>
        <taxon>Eukaryota</taxon>
        <taxon>Metazoa</taxon>
        <taxon>Ecdysozoa</taxon>
        <taxon>Arthropoda</taxon>
        <taxon>Crustacea</taxon>
        <taxon>Multicrustacea</taxon>
        <taxon>Malacostraca</taxon>
        <taxon>Eumalacostraca</taxon>
        <taxon>Eucarida</taxon>
        <taxon>Decapoda</taxon>
        <taxon>Pleocyemata</taxon>
        <taxon>Anomura</taxon>
        <taxon>Galatheoidea</taxon>
        <taxon>Porcellanidae</taxon>
        <taxon>Petrolisthes</taxon>
    </lineage>
</organism>